<dbReference type="SUPFAM" id="SSF46689">
    <property type="entry name" value="Homeodomain-like"/>
    <property type="match status" value="1"/>
</dbReference>
<dbReference type="Pfam" id="PF00440">
    <property type="entry name" value="TetR_N"/>
    <property type="match status" value="1"/>
</dbReference>
<dbReference type="EMBL" id="CP042593">
    <property type="protein sequence ID" value="QED47982.1"/>
    <property type="molecule type" value="Genomic_DNA"/>
</dbReference>
<dbReference type="InterPro" id="IPR009057">
    <property type="entry name" value="Homeodomain-like_sf"/>
</dbReference>
<dbReference type="PANTHER" id="PTHR43479:SF11">
    <property type="entry name" value="ACREF_ENVCD OPERON REPRESSOR-RELATED"/>
    <property type="match status" value="1"/>
</dbReference>
<evidence type="ECO:0000313" key="5">
    <source>
        <dbReference type="EMBL" id="QED47982.1"/>
    </source>
</evidence>
<dbReference type="InterPro" id="IPR001647">
    <property type="entry name" value="HTH_TetR"/>
</dbReference>
<dbReference type="GO" id="GO:0003677">
    <property type="term" value="F:DNA binding"/>
    <property type="evidence" value="ECO:0007669"/>
    <property type="project" value="UniProtKB-UniRule"/>
</dbReference>
<keyword evidence="1" id="KW-0678">Repressor</keyword>
<proteinExistence type="predicted"/>
<dbReference type="STRING" id="1742359.GCA_001439625_01385"/>
<evidence type="ECO:0000256" key="2">
    <source>
        <dbReference type="ARBA" id="ARBA00023125"/>
    </source>
</evidence>
<keyword evidence="6" id="KW-1185">Reference proteome</keyword>
<dbReference type="KEGG" id="bda:FSZ17_12410"/>
<dbReference type="Proteomes" id="UP000321555">
    <property type="component" value="Chromosome"/>
</dbReference>
<dbReference type="PROSITE" id="PS50977">
    <property type="entry name" value="HTH_TETR_2"/>
    <property type="match status" value="1"/>
</dbReference>
<protein>
    <submittedName>
        <fullName evidence="5">TetR/AcrR family transcriptional regulator</fullName>
    </submittedName>
</protein>
<organism evidence="5 6">
    <name type="scientific">Cytobacillus dafuensis</name>
    <name type="common">Bacillus dafuensis</name>
    <dbReference type="NCBI Taxonomy" id="1742359"/>
    <lineage>
        <taxon>Bacteria</taxon>
        <taxon>Bacillati</taxon>
        <taxon>Bacillota</taxon>
        <taxon>Bacilli</taxon>
        <taxon>Bacillales</taxon>
        <taxon>Bacillaceae</taxon>
        <taxon>Cytobacillus</taxon>
    </lineage>
</organism>
<reference evidence="6" key="1">
    <citation type="submission" date="2019-08" db="EMBL/GenBank/DDBJ databases">
        <authorList>
            <person name="Zheng X."/>
        </authorList>
    </citation>
    <scope>NUCLEOTIDE SEQUENCE [LARGE SCALE GENOMIC DNA]</scope>
    <source>
        <strain evidence="6">FJAT-25496</strain>
    </source>
</reference>
<dbReference type="OrthoDB" id="9812993at2"/>
<dbReference type="Gene3D" id="1.10.357.10">
    <property type="entry name" value="Tetracycline Repressor, domain 2"/>
    <property type="match status" value="1"/>
</dbReference>
<feature type="domain" description="HTH tetR-type" evidence="4">
    <location>
        <begin position="33"/>
        <end position="93"/>
    </location>
</feature>
<sequence>MNILHEYSYYIFIKKGGSPMARGKKVFSEEDNILIKRKLKDECMAFWISKGYKETSISALCEKAEISTGTFYKFYSSKEELFFEVLYDIQETIYGNFIERIKQRPEKSGFETAIIQLYYEYESKPFLYDVKTTDFTSFYSKLSEEMKEKLTFDSNDLFRIAIKRADLKLKVPENLAFSIFSVLLSSIASKEGISKNCDHLAAFKFMTKQMVASVFE</sequence>
<evidence type="ECO:0000313" key="6">
    <source>
        <dbReference type="Proteomes" id="UP000321555"/>
    </source>
</evidence>
<dbReference type="PANTHER" id="PTHR43479">
    <property type="entry name" value="ACREF/ENVCD OPERON REPRESSOR-RELATED"/>
    <property type="match status" value="1"/>
</dbReference>
<feature type="DNA-binding region" description="H-T-H motif" evidence="3">
    <location>
        <begin position="56"/>
        <end position="75"/>
    </location>
</feature>
<dbReference type="AlphaFoldDB" id="A0A5B8Z4D9"/>
<keyword evidence="2 3" id="KW-0238">DNA-binding</keyword>
<gene>
    <name evidence="5" type="ORF">FSZ17_12410</name>
</gene>
<dbReference type="InterPro" id="IPR050624">
    <property type="entry name" value="HTH-type_Tx_Regulator"/>
</dbReference>
<evidence type="ECO:0000256" key="3">
    <source>
        <dbReference type="PROSITE-ProRule" id="PRU00335"/>
    </source>
</evidence>
<evidence type="ECO:0000256" key="1">
    <source>
        <dbReference type="ARBA" id="ARBA00022491"/>
    </source>
</evidence>
<accession>A0A5B8Z4D9</accession>
<evidence type="ECO:0000259" key="4">
    <source>
        <dbReference type="PROSITE" id="PS50977"/>
    </source>
</evidence>
<name>A0A5B8Z4D9_CYTDA</name>